<accession>A0ABX5A3T7</accession>
<sequence length="87" mass="10177">MVFLLAFFKVYAKEHQATIHPIRLYEGKTAEYVYMLVNVFIEKFRYIITTKVLSTGAPYEDRHCLCCDCINYAGLRVCHDAEALNRH</sequence>
<evidence type="ECO:0008006" key="3">
    <source>
        <dbReference type="Google" id="ProtNLM"/>
    </source>
</evidence>
<evidence type="ECO:0000313" key="1">
    <source>
        <dbReference type="EMBL" id="POZ25033.1"/>
    </source>
</evidence>
<keyword evidence="2" id="KW-1185">Reference proteome</keyword>
<organism evidence="1 2">
    <name type="scientific">Lelliottia aquatilis</name>
    <dbReference type="NCBI Taxonomy" id="2080838"/>
    <lineage>
        <taxon>Bacteria</taxon>
        <taxon>Pseudomonadati</taxon>
        <taxon>Pseudomonadota</taxon>
        <taxon>Gammaproteobacteria</taxon>
        <taxon>Enterobacterales</taxon>
        <taxon>Enterobacteriaceae</taxon>
        <taxon>Lelliottia</taxon>
    </lineage>
</organism>
<comment type="caution">
    <text evidence="1">The sequence shown here is derived from an EMBL/GenBank/DDBJ whole genome shotgun (WGS) entry which is preliminary data.</text>
</comment>
<protein>
    <recommendedName>
        <fullName evidence="3">Transposase</fullName>
    </recommendedName>
</protein>
<name>A0ABX5A3T7_9ENTR</name>
<evidence type="ECO:0000313" key="2">
    <source>
        <dbReference type="Proteomes" id="UP000237025"/>
    </source>
</evidence>
<dbReference type="Proteomes" id="UP000237025">
    <property type="component" value="Unassembled WGS sequence"/>
</dbReference>
<proteinExistence type="predicted"/>
<reference evidence="1 2" key="1">
    <citation type="submission" date="2018-02" db="EMBL/GenBank/DDBJ databases">
        <title>Lelliotia aquatilis sp. nov., isolated from drinking water.</title>
        <authorList>
            <person name="Kaempfer P."/>
            <person name="Glaeser S."/>
            <person name="Exner M."/>
            <person name="Doijad S."/>
            <person name="Chakraborty T."/>
        </authorList>
    </citation>
    <scope>NUCLEOTIDE SEQUENCE [LARGE SCALE GENOMIC DNA]</scope>
    <source>
        <strain evidence="1 2">6331-17</strain>
    </source>
</reference>
<dbReference type="EMBL" id="PQVW01000003">
    <property type="protein sequence ID" value="POZ25033.1"/>
    <property type="molecule type" value="Genomic_DNA"/>
</dbReference>
<gene>
    <name evidence="1" type="ORF">C3712_05225</name>
</gene>